<dbReference type="RefSeq" id="WP_121786449.1">
    <property type="nucleotide sequence ID" value="NZ_CP033073.1"/>
</dbReference>
<dbReference type="AlphaFoldDB" id="A0A3G2JC23"/>
<keyword evidence="2" id="KW-1185">Reference proteome</keyword>
<evidence type="ECO:0000313" key="2">
    <source>
        <dbReference type="Proteomes" id="UP000268329"/>
    </source>
</evidence>
<dbReference type="InterPro" id="IPR026487">
    <property type="entry name" value="CHP04141"/>
</dbReference>
<name>A0A3G2JC23_9ACTN</name>
<proteinExistence type="predicted"/>
<sequence length="558" mass="61769">MAPSTSLRTLYRLVDVVPNRDGMRAALDHEQLASLDAEFHDAHHERLPVPWLFLSAGIEKEKAAWCDEIARTTGCDVSERVRRTAALLMLAVDGEVYAIGYDQGYRLIPDRLKDRRFGLRYAARQVDPLQVRGLIAHTMGEARTDIALVPGGTSVTRFGVREHQQFVTSLRGVLQSNGLTRAQSGRGVTVSVEGGAGLRLPLGIEPADLVADIREIARVCRYDSPDPALEFVEHITPVKDTATLALLEQELEAALGDPADGRITLGVPGDHWTYYQAAGAVQLRIDGCGVTMGDAFELDHVLDRLRTRPAGGRLAALRRSTVTLYCHQRAAHEDRLVATPLLRWIEAGISLGERRFLLMDCEWYEIGARYLAAIKDTVTRLINRPPSVELPAWEPGEKEDLYNESIARMGDGYVCLDRKNVGNPLKAANEVEICDVLTPDNTLVLVKRAHRSGPLSHLFSQGLVAVQMLKESAEVRAQFARKVFEQSRGRRIMPLDFVPRRLVFGILLKDGTEELTPETLFPFSQVTLVETAKTLRSWGVEVEVVGIRAAPSQTPRAA</sequence>
<accession>A0A3G2JC23</accession>
<dbReference type="NCBIfam" id="TIGR04141">
    <property type="entry name" value="TIGR04141 family sporadically distributed protein"/>
    <property type="match status" value="1"/>
</dbReference>
<evidence type="ECO:0000313" key="1">
    <source>
        <dbReference type="EMBL" id="AYN38945.1"/>
    </source>
</evidence>
<organism evidence="1 2">
    <name type="scientific">Streptomyces dangxiongensis</name>
    <dbReference type="NCBI Taxonomy" id="1442032"/>
    <lineage>
        <taxon>Bacteria</taxon>
        <taxon>Bacillati</taxon>
        <taxon>Actinomycetota</taxon>
        <taxon>Actinomycetes</taxon>
        <taxon>Kitasatosporales</taxon>
        <taxon>Streptomycetaceae</taxon>
        <taxon>Streptomyces</taxon>
    </lineage>
</organism>
<dbReference type="Pfam" id="PF19614">
    <property type="entry name" value="DUF6119"/>
    <property type="match status" value="1"/>
</dbReference>
<reference evidence="1 2" key="1">
    <citation type="submission" date="2018-10" db="EMBL/GenBank/DDBJ databases">
        <title>The genome of Streptomyces dangxiongensis Z022.</title>
        <authorList>
            <person name="Zhang B."/>
        </authorList>
    </citation>
    <scope>NUCLEOTIDE SEQUENCE [LARGE SCALE GENOMIC DNA]</scope>
    <source>
        <strain evidence="1 2">Z022</strain>
    </source>
</reference>
<dbReference type="Proteomes" id="UP000268329">
    <property type="component" value="Chromosome"/>
</dbReference>
<protein>
    <recommendedName>
        <fullName evidence="3">TIGR04141 family sporadically distributed protein</fullName>
    </recommendedName>
</protein>
<dbReference type="EMBL" id="CP033073">
    <property type="protein sequence ID" value="AYN38945.1"/>
    <property type="molecule type" value="Genomic_DNA"/>
</dbReference>
<gene>
    <name evidence="1" type="ORF">D9753_08480</name>
</gene>
<dbReference type="OrthoDB" id="3323334at2"/>
<evidence type="ECO:0008006" key="3">
    <source>
        <dbReference type="Google" id="ProtNLM"/>
    </source>
</evidence>
<dbReference type="KEGG" id="sdd:D9753_08480"/>